<dbReference type="AlphaFoldDB" id="A0A1D9Q1Q0"/>
<sequence>MHSRCLNFFETSHPKYRIAKSHRPKIITTLISVFLKPFKDLMPTISGPADAEMQSLDISDQRAALLFESAVNFSRRFFRSVCLEDPRKYIAVNHVCR</sequence>
<proteinExistence type="predicted"/>
<evidence type="ECO:0000313" key="2">
    <source>
        <dbReference type="Proteomes" id="UP000177798"/>
    </source>
</evidence>
<protein>
    <submittedName>
        <fullName evidence="1">Uncharacterized protein</fullName>
    </submittedName>
</protein>
<dbReference type="VEuPathDB" id="FungiDB:sscle_04g036340"/>
<dbReference type="Proteomes" id="UP000177798">
    <property type="component" value="Chromosome 4"/>
</dbReference>
<organism evidence="1 2">
    <name type="scientific">Sclerotinia sclerotiorum (strain ATCC 18683 / 1980 / Ss-1)</name>
    <name type="common">White mold</name>
    <name type="synonym">Whetzelinia sclerotiorum</name>
    <dbReference type="NCBI Taxonomy" id="665079"/>
    <lineage>
        <taxon>Eukaryota</taxon>
        <taxon>Fungi</taxon>
        <taxon>Dikarya</taxon>
        <taxon>Ascomycota</taxon>
        <taxon>Pezizomycotina</taxon>
        <taxon>Leotiomycetes</taxon>
        <taxon>Helotiales</taxon>
        <taxon>Sclerotiniaceae</taxon>
        <taxon>Sclerotinia</taxon>
    </lineage>
</organism>
<gene>
    <name evidence="1" type="ORF">sscle_04g036340</name>
</gene>
<accession>A0A1D9Q1Q0</accession>
<reference evidence="2" key="1">
    <citation type="journal article" date="2017" name="Genome Biol. Evol.">
        <title>The complete genome sequence of the phytopathogenic fungus Sclerotinia sclerotiorum reveals insights into the genome architecture of broad host range pathogens.</title>
        <authorList>
            <person name="Derbyshire M."/>
            <person name="Denton-Giles M."/>
            <person name="Hegedus D."/>
            <person name="Seifbarghy S."/>
            <person name="Rollins J."/>
            <person name="van Kan J."/>
            <person name="Seidl M.F."/>
            <person name="Faino L."/>
            <person name="Mbengue M."/>
            <person name="Navaud O."/>
            <person name="Raffaele S."/>
            <person name="Hammond-Kosack K."/>
            <person name="Heard S."/>
            <person name="Oliver R."/>
        </authorList>
    </citation>
    <scope>NUCLEOTIDE SEQUENCE [LARGE SCALE GENOMIC DNA]</scope>
    <source>
        <strain evidence="2">ATCC 18683 / 1980 / Ss-1</strain>
    </source>
</reference>
<dbReference type="EMBL" id="CP017817">
    <property type="protein sequence ID" value="APA08864.1"/>
    <property type="molecule type" value="Genomic_DNA"/>
</dbReference>
<name>A0A1D9Q1Q0_SCLS1</name>
<evidence type="ECO:0000313" key="1">
    <source>
        <dbReference type="EMBL" id="APA08864.1"/>
    </source>
</evidence>